<dbReference type="Proteomes" id="UP001501676">
    <property type="component" value="Unassembled WGS sequence"/>
</dbReference>
<comment type="caution">
    <text evidence="1">The sequence shown here is derived from an EMBL/GenBank/DDBJ whole genome shotgun (WGS) entry which is preliminary data.</text>
</comment>
<name>A0ABP6SVC3_9ACTN</name>
<reference evidence="2" key="1">
    <citation type="journal article" date="2019" name="Int. J. Syst. Evol. Microbiol.">
        <title>The Global Catalogue of Microorganisms (GCM) 10K type strain sequencing project: providing services to taxonomists for standard genome sequencing and annotation.</title>
        <authorList>
            <consortium name="The Broad Institute Genomics Platform"/>
            <consortium name="The Broad Institute Genome Sequencing Center for Infectious Disease"/>
            <person name="Wu L."/>
            <person name="Ma J."/>
        </authorList>
    </citation>
    <scope>NUCLEOTIDE SEQUENCE [LARGE SCALE GENOMIC DNA]</scope>
    <source>
        <strain evidence="2">JCM 9458</strain>
    </source>
</reference>
<evidence type="ECO:0000313" key="1">
    <source>
        <dbReference type="EMBL" id="GAA3386303.1"/>
    </source>
</evidence>
<proteinExistence type="predicted"/>
<keyword evidence="2" id="KW-1185">Reference proteome</keyword>
<evidence type="ECO:0000313" key="2">
    <source>
        <dbReference type="Proteomes" id="UP001501676"/>
    </source>
</evidence>
<dbReference type="EMBL" id="BAAAYN010000015">
    <property type="protein sequence ID" value="GAA3386303.1"/>
    <property type="molecule type" value="Genomic_DNA"/>
</dbReference>
<organism evidence="1 2">
    <name type="scientific">Cryptosporangium minutisporangium</name>
    <dbReference type="NCBI Taxonomy" id="113569"/>
    <lineage>
        <taxon>Bacteria</taxon>
        <taxon>Bacillati</taxon>
        <taxon>Actinomycetota</taxon>
        <taxon>Actinomycetes</taxon>
        <taxon>Cryptosporangiales</taxon>
        <taxon>Cryptosporangiaceae</taxon>
        <taxon>Cryptosporangium</taxon>
    </lineage>
</organism>
<gene>
    <name evidence="1" type="ORF">GCM10020369_23100</name>
</gene>
<accession>A0ABP6SVC3</accession>
<sequence>MSYNFITTDQLPLVQTMTELDADSYFGGYGEPAEGEELDNSRLLTVIESLSTEDALVLELPALVVRHLAGRLNECADEVEAREAALRRAAGR</sequence>
<protein>
    <submittedName>
        <fullName evidence="1">Uncharacterized protein</fullName>
    </submittedName>
</protein>
<dbReference type="RefSeq" id="WP_345728041.1">
    <property type="nucleotide sequence ID" value="NZ_BAAAYN010000015.1"/>
</dbReference>